<comment type="cofactor">
    <cofactor evidence="1">
        <name>Cu cation</name>
        <dbReference type="ChEBI" id="CHEBI:23378"/>
    </cofactor>
    <text evidence="1">Contains 1 topaquinone per subunit.</text>
</comment>
<dbReference type="InterPro" id="IPR036460">
    <property type="entry name" value="Cu_amine_oxidase_C_sf"/>
</dbReference>
<dbReference type="InterPro" id="IPR015798">
    <property type="entry name" value="Cu_amine_oxidase_C"/>
</dbReference>
<dbReference type="Gramene" id="ONK71222">
    <property type="protein sequence ID" value="ONK71222"/>
    <property type="gene ID" value="A4U43_C04F6140"/>
</dbReference>
<sequence length="136" mass="14914">MDPSDEWYYKAVFDAEECGFGLLASPLQPMTDCPASAVFMDGYDAGRDGKPKLADLLIVNPNKKTEPGNDRGYRIISGGGGTAISLLTDDDHPQIRASYSKKQVWVTAYDKSEKWAAGLYADQSRGDDKLAVWSSR</sequence>
<comment type="similarity">
    <text evidence="1">Belongs to the copper/topaquinone oxidase family.</text>
</comment>
<proteinExistence type="inferred from homology"/>
<keyword evidence="1" id="KW-0186">Copper</keyword>
<evidence type="ECO:0000313" key="3">
    <source>
        <dbReference type="EMBL" id="ONK71222.1"/>
    </source>
</evidence>
<keyword evidence="1" id="KW-0560">Oxidoreductase</keyword>
<dbReference type="Proteomes" id="UP000243459">
    <property type="component" value="Chromosome 4"/>
</dbReference>
<gene>
    <name evidence="3" type="ORF">A4U43_C04F6140</name>
</gene>
<dbReference type="SUPFAM" id="SSF49998">
    <property type="entry name" value="Amine oxidase catalytic domain"/>
    <property type="match status" value="2"/>
</dbReference>
<keyword evidence="1" id="KW-0801">TPQ</keyword>
<feature type="domain" description="Copper amine oxidase catalytic" evidence="2">
    <location>
        <begin position="1"/>
        <end position="52"/>
    </location>
</feature>
<dbReference type="GO" id="GO:0005507">
    <property type="term" value="F:copper ion binding"/>
    <property type="evidence" value="ECO:0007669"/>
    <property type="project" value="InterPro"/>
</dbReference>
<comment type="PTM">
    <text evidence="1">Topaquinone (TPQ) is generated by copper-dependent autoxidation of a specific tyrosyl residue.</text>
</comment>
<protein>
    <recommendedName>
        <fullName evidence="1">Amine oxidase</fullName>
        <ecNumber evidence="1">1.4.3.-</ecNumber>
    </recommendedName>
</protein>
<dbReference type="GO" id="GO:0048038">
    <property type="term" value="F:quinone binding"/>
    <property type="evidence" value="ECO:0007669"/>
    <property type="project" value="InterPro"/>
</dbReference>
<dbReference type="PANTHER" id="PTHR10638:SF71">
    <property type="entry name" value="AMINE OXIDASE"/>
    <property type="match status" value="1"/>
</dbReference>
<evidence type="ECO:0000259" key="2">
    <source>
        <dbReference type="Pfam" id="PF01179"/>
    </source>
</evidence>
<dbReference type="EC" id="1.4.3.-" evidence="1"/>
<dbReference type="PANTHER" id="PTHR10638">
    <property type="entry name" value="COPPER AMINE OXIDASE"/>
    <property type="match status" value="1"/>
</dbReference>
<keyword evidence="4" id="KW-1185">Reference proteome</keyword>
<feature type="domain" description="Copper amine oxidase catalytic" evidence="2">
    <location>
        <begin position="54"/>
        <end position="135"/>
    </location>
</feature>
<dbReference type="AlphaFoldDB" id="A0A5P1EZ50"/>
<dbReference type="GO" id="GO:0009308">
    <property type="term" value="P:amine metabolic process"/>
    <property type="evidence" value="ECO:0007669"/>
    <property type="project" value="UniProtKB-UniRule"/>
</dbReference>
<dbReference type="Gene3D" id="2.70.98.20">
    <property type="entry name" value="Copper amine oxidase, catalytic domain"/>
    <property type="match status" value="2"/>
</dbReference>
<dbReference type="Pfam" id="PF01179">
    <property type="entry name" value="Cu_amine_oxid"/>
    <property type="match status" value="2"/>
</dbReference>
<accession>A0A5P1EZ50</accession>
<reference evidence="4" key="1">
    <citation type="journal article" date="2017" name="Nat. Commun.">
        <title>The asparagus genome sheds light on the origin and evolution of a young Y chromosome.</title>
        <authorList>
            <person name="Harkess A."/>
            <person name="Zhou J."/>
            <person name="Xu C."/>
            <person name="Bowers J.E."/>
            <person name="Van der Hulst R."/>
            <person name="Ayyampalayam S."/>
            <person name="Mercati F."/>
            <person name="Riccardi P."/>
            <person name="McKain M.R."/>
            <person name="Kakrana A."/>
            <person name="Tang H."/>
            <person name="Ray J."/>
            <person name="Groenendijk J."/>
            <person name="Arikit S."/>
            <person name="Mathioni S.M."/>
            <person name="Nakano M."/>
            <person name="Shan H."/>
            <person name="Telgmann-Rauber A."/>
            <person name="Kanno A."/>
            <person name="Yue Z."/>
            <person name="Chen H."/>
            <person name="Li W."/>
            <person name="Chen Y."/>
            <person name="Xu X."/>
            <person name="Zhang Y."/>
            <person name="Luo S."/>
            <person name="Chen H."/>
            <person name="Gao J."/>
            <person name="Mao Z."/>
            <person name="Pires J.C."/>
            <person name="Luo M."/>
            <person name="Kudrna D."/>
            <person name="Wing R.A."/>
            <person name="Meyers B.C."/>
            <person name="Yi K."/>
            <person name="Kong H."/>
            <person name="Lavrijsen P."/>
            <person name="Sunseri F."/>
            <person name="Falavigna A."/>
            <person name="Ye Y."/>
            <person name="Leebens-Mack J.H."/>
            <person name="Chen G."/>
        </authorList>
    </citation>
    <scope>NUCLEOTIDE SEQUENCE [LARGE SCALE GENOMIC DNA]</scope>
    <source>
        <strain evidence="4">cv. DH0086</strain>
    </source>
</reference>
<organism evidence="3 4">
    <name type="scientific">Asparagus officinalis</name>
    <name type="common">Garden asparagus</name>
    <dbReference type="NCBI Taxonomy" id="4686"/>
    <lineage>
        <taxon>Eukaryota</taxon>
        <taxon>Viridiplantae</taxon>
        <taxon>Streptophyta</taxon>
        <taxon>Embryophyta</taxon>
        <taxon>Tracheophyta</taxon>
        <taxon>Spermatophyta</taxon>
        <taxon>Magnoliopsida</taxon>
        <taxon>Liliopsida</taxon>
        <taxon>Asparagales</taxon>
        <taxon>Asparagaceae</taxon>
        <taxon>Asparagoideae</taxon>
        <taxon>Asparagus</taxon>
    </lineage>
</organism>
<dbReference type="EMBL" id="CM007384">
    <property type="protein sequence ID" value="ONK71222.1"/>
    <property type="molecule type" value="Genomic_DNA"/>
</dbReference>
<evidence type="ECO:0000256" key="1">
    <source>
        <dbReference type="RuleBase" id="RU000672"/>
    </source>
</evidence>
<dbReference type="InterPro" id="IPR000269">
    <property type="entry name" value="Cu_amine_oxidase"/>
</dbReference>
<keyword evidence="1" id="KW-0479">Metal-binding</keyword>
<dbReference type="GO" id="GO:0008131">
    <property type="term" value="F:primary methylamine oxidase activity"/>
    <property type="evidence" value="ECO:0007669"/>
    <property type="project" value="InterPro"/>
</dbReference>
<name>A0A5P1EZ50_ASPOF</name>
<evidence type="ECO:0000313" key="4">
    <source>
        <dbReference type="Proteomes" id="UP000243459"/>
    </source>
</evidence>